<dbReference type="Gene3D" id="1.10.357.10">
    <property type="entry name" value="Tetracycline Repressor, domain 2"/>
    <property type="match status" value="1"/>
</dbReference>
<evidence type="ECO:0000313" key="7">
    <source>
        <dbReference type="Proteomes" id="UP000734511"/>
    </source>
</evidence>
<keyword evidence="2 4" id="KW-0238">DNA-binding</keyword>
<organism evidence="6 7">
    <name type="scientific">Actinacidiphila epipremni</name>
    <dbReference type="NCBI Taxonomy" id="2053013"/>
    <lineage>
        <taxon>Bacteria</taxon>
        <taxon>Bacillati</taxon>
        <taxon>Actinomycetota</taxon>
        <taxon>Actinomycetes</taxon>
        <taxon>Kitasatosporales</taxon>
        <taxon>Streptomycetaceae</taxon>
        <taxon>Actinacidiphila</taxon>
    </lineage>
</organism>
<dbReference type="SUPFAM" id="SSF48498">
    <property type="entry name" value="Tetracyclin repressor-like, C-terminal domain"/>
    <property type="match status" value="1"/>
</dbReference>
<dbReference type="EMBL" id="JAATEJ010000010">
    <property type="protein sequence ID" value="NJP44680.1"/>
    <property type="molecule type" value="Genomic_DNA"/>
</dbReference>
<keyword evidence="7" id="KW-1185">Reference proteome</keyword>
<dbReference type="Pfam" id="PF00440">
    <property type="entry name" value="TetR_N"/>
    <property type="match status" value="1"/>
</dbReference>
<evidence type="ECO:0000256" key="2">
    <source>
        <dbReference type="ARBA" id="ARBA00023125"/>
    </source>
</evidence>
<keyword evidence="3" id="KW-0804">Transcription</keyword>
<dbReference type="SUPFAM" id="SSF46689">
    <property type="entry name" value="Homeodomain-like"/>
    <property type="match status" value="1"/>
</dbReference>
<proteinExistence type="predicted"/>
<accession>A0ABX0ZLK9</accession>
<feature type="domain" description="HTH tetR-type" evidence="5">
    <location>
        <begin position="20"/>
        <end position="81"/>
    </location>
</feature>
<keyword evidence="1" id="KW-0805">Transcription regulation</keyword>
<evidence type="ECO:0000256" key="1">
    <source>
        <dbReference type="ARBA" id="ARBA00023015"/>
    </source>
</evidence>
<name>A0ABX0ZLK9_9ACTN</name>
<evidence type="ECO:0000259" key="5">
    <source>
        <dbReference type="PROSITE" id="PS50977"/>
    </source>
</evidence>
<evidence type="ECO:0000256" key="4">
    <source>
        <dbReference type="PROSITE-ProRule" id="PRU00335"/>
    </source>
</evidence>
<comment type="caution">
    <text evidence="6">The sequence shown here is derived from an EMBL/GenBank/DDBJ whole genome shotgun (WGS) entry which is preliminary data.</text>
</comment>
<dbReference type="PROSITE" id="PS50977">
    <property type="entry name" value="HTH_TETR_2"/>
    <property type="match status" value="1"/>
</dbReference>
<dbReference type="Pfam" id="PF16859">
    <property type="entry name" value="TetR_C_11"/>
    <property type="match status" value="1"/>
</dbReference>
<sequence length="213" mass="22971">MNAPEAPDTTAVPRGRPRDAAVGRKVVETVLRLIADGATFGDLTMEGIARAAGVGKATVYRRWNGKDALLLDVLAAVDCFEPPPRFTAGSFRDHLLTAVEAIRRRGLAKRESAMLRTMLGQMQNSPELWKAYHDTVIAKRRAALARLLEHGMAIGAVRPELGADMELLIDFVTGTMLSRTTFRQGASLDEGISERVVDLILNGIAPSAGPAEP</sequence>
<protein>
    <submittedName>
        <fullName evidence="6">TetR/AcrR family transcriptional regulator</fullName>
    </submittedName>
</protein>
<dbReference type="PANTHER" id="PTHR30055">
    <property type="entry name" value="HTH-TYPE TRANSCRIPTIONAL REGULATOR RUTR"/>
    <property type="match status" value="1"/>
</dbReference>
<dbReference type="Proteomes" id="UP000734511">
    <property type="component" value="Unassembled WGS sequence"/>
</dbReference>
<gene>
    <name evidence="6" type="ORF">HCN08_14945</name>
</gene>
<reference evidence="6 7" key="1">
    <citation type="submission" date="2020-03" db="EMBL/GenBank/DDBJ databases">
        <title>WGS of actinomycetes isolated from Thailand.</title>
        <authorList>
            <person name="Thawai C."/>
        </authorList>
    </citation>
    <scope>NUCLEOTIDE SEQUENCE [LARGE SCALE GENOMIC DNA]</scope>
    <source>
        <strain evidence="6 7">PRB2-1</strain>
    </source>
</reference>
<dbReference type="InterPro" id="IPR009057">
    <property type="entry name" value="Homeodomain-like_sf"/>
</dbReference>
<evidence type="ECO:0000256" key="3">
    <source>
        <dbReference type="ARBA" id="ARBA00023163"/>
    </source>
</evidence>
<dbReference type="PANTHER" id="PTHR30055:SF148">
    <property type="entry name" value="TETR-FAMILY TRANSCRIPTIONAL REGULATOR"/>
    <property type="match status" value="1"/>
</dbReference>
<evidence type="ECO:0000313" key="6">
    <source>
        <dbReference type="EMBL" id="NJP44680.1"/>
    </source>
</evidence>
<dbReference type="InterPro" id="IPR036271">
    <property type="entry name" value="Tet_transcr_reg_TetR-rel_C_sf"/>
</dbReference>
<dbReference type="InterPro" id="IPR050109">
    <property type="entry name" value="HTH-type_TetR-like_transc_reg"/>
</dbReference>
<dbReference type="Gene3D" id="1.10.10.60">
    <property type="entry name" value="Homeodomain-like"/>
    <property type="match status" value="1"/>
</dbReference>
<feature type="DNA-binding region" description="H-T-H motif" evidence="4">
    <location>
        <begin position="44"/>
        <end position="63"/>
    </location>
</feature>
<dbReference type="InterPro" id="IPR011075">
    <property type="entry name" value="TetR_C"/>
</dbReference>
<dbReference type="InterPro" id="IPR001647">
    <property type="entry name" value="HTH_TetR"/>
</dbReference>